<name>A0A7J7WD81_PIPKU</name>
<keyword evidence="1" id="KW-0812">Transmembrane</keyword>
<accession>A0A7J7WD81</accession>
<feature type="transmembrane region" description="Helical" evidence="1">
    <location>
        <begin position="87"/>
        <end position="106"/>
    </location>
</feature>
<proteinExistence type="predicted"/>
<sequence length="143" mass="16077">MTISVFHLKAVHPWSVSLTPFLKAQASPPDPSQVPCFCNLSSFLCNTGPNMIIIKFFTCHKALTQRWAVSPSGMYFSLETCLFPSRFVQLIFSVLFFNAMFFCFLMQSERGGEVEKFSKFVALNSDVGGKRNILFPLESSLKA</sequence>
<dbReference type="Proteomes" id="UP000558488">
    <property type="component" value="Unassembled WGS sequence"/>
</dbReference>
<keyword evidence="1" id="KW-0472">Membrane</keyword>
<protein>
    <submittedName>
        <fullName evidence="2">Uncharacterized protein</fullName>
    </submittedName>
</protein>
<evidence type="ECO:0000256" key="1">
    <source>
        <dbReference type="SAM" id="Phobius"/>
    </source>
</evidence>
<comment type="caution">
    <text evidence="2">The sequence shown here is derived from an EMBL/GenBank/DDBJ whole genome shotgun (WGS) entry which is preliminary data.</text>
</comment>
<evidence type="ECO:0000313" key="2">
    <source>
        <dbReference type="EMBL" id="KAF6335384.1"/>
    </source>
</evidence>
<keyword evidence="1" id="KW-1133">Transmembrane helix</keyword>
<dbReference type="AlphaFoldDB" id="A0A7J7WD81"/>
<organism evidence="2 3">
    <name type="scientific">Pipistrellus kuhlii</name>
    <name type="common">Kuhl's pipistrelle</name>
    <dbReference type="NCBI Taxonomy" id="59472"/>
    <lineage>
        <taxon>Eukaryota</taxon>
        <taxon>Metazoa</taxon>
        <taxon>Chordata</taxon>
        <taxon>Craniata</taxon>
        <taxon>Vertebrata</taxon>
        <taxon>Euteleostomi</taxon>
        <taxon>Mammalia</taxon>
        <taxon>Eutheria</taxon>
        <taxon>Laurasiatheria</taxon>
        <taxon>Chiroptera</taxon>
        <taxon>Yangochiroptera</taxon>
        <taxon>Vespertilionidae</taxon>
        <taxon>Pipistrellus</taxon>
    </lineage>
</organism>
<gene>
    <name evidence="2" type="ORF">mPipKuh1_008067</name>
</gene>
<reference evidence="2 3" key="1">
    <citation type="journal article" date="2020" name="Nature">
        <title>Six reference-quality genomes reveal evolution of bat adaptations.</title>
        <authorList>
            <person name="Jebb D."/>
            <person name="Huang Z."/>
            <person name="Pippel M."/>
            <person name="Hughes G.M."/>
            <person name="Lavrichenko K."/>
            <person name="Devanna P."/>
            <person name="Winkler S."/>
            <person name="Jermiin L.S."/>
            <person name="Skirmuntt E.C."/>
            <person name="Katzourakis A."/>
            <person name="Burkitt-Gray L."/>
            <person name="Ray D.A."/>
            <person name="Sullivan K.A.M."/>
            <person name="Roscito J.G."/>
            <person name="Kirilenko B.M."/>
            <person name="Davalos L.M."/>
            <person name="Corthals A.P."/>
            <person name="Power M.L."/>
            <person name="Jones G."/>
            <person name="Ransome R.D."/>
            <person name="Dechmann D.K.N."/>
            <person name="Locatelli A.G."/>
            <person name="Puechmaille S.J."/>
            <person name="Fedrigo O."/>
            <person name="Jarvis E.D."/>
            <person name="Hiller M."/>
            <person name="Vernes S.C."/>
            <person name="Myers E.W."/>
            <person name="Teeling E.C."/>
        </authorList>
    </citation>
    <scope>NUCLEOTIDE SEQUENCE [LARGE SCALE GENOMIC DNA]</scope>
    <source>
        <strain evidence="2">MPipKuh1</strain>
        <tissue evidence="2">Flight muscle</tissue>
    </source>
</reference>
<dbReference type="EMBL" id="JACAGB010000011">
    <property type="protein sequence ID" value="KAF6335384.1"/>
    <property type="molecule type" value="Genomic_DNA"/>
</dbReference>
<keyword evidence="3" id="KW-1185">Reference proteome</keyword>
<evidence type="ECO:0000313" key="3">
    <source>
        <dbReference type="Proteomes" id="UP000558488"/>
    </source>
</evidence>